<organism evidence="1">
    <name type="scientific">Amblyomma triste</name>
    <name type="common">Neotropical tick</name>
    <dbReference type="NCBI Taxonomy" id="251400"/>
    <lineage>
        <taxon>Eukaryota</taxon>
        <taxon>Metazoa</taxon>
        <taxon>Ecdysozoa</taxon>
        <taxon>Arthropoda</taxon>
        <taxon>Chelicerata</taxon>
        <taxon>Arachnida</taxon>
        <taxon>Acari</taxon>
        <taxon>Parasitiformes</taxon>
        <taxon>Ixodida</taxon>
        <taxon>Ixodoidea</taxon>
        <taxon>Ixodidae</taxon>
        <taxon>Amblyomminae</taxon>
        <taxon>Amblyomma</taxon>
    </lineage>
</organism>
<sequence>MVIGVLHKMLTKNVFLSRISVRCSSWDDVVRASAAIDDVKESNRGLLNKAARFVMSLDGGLAAQAEHLCAAAFDELWCTASLREHLVALSGKPEHQVSLDVKRARCYLQENYMVFAGIVQTAVVCCEAGDGSVQLDALNVDCWRSVAQYLKLGDVVR</sequence>
<dbReference type="EMBL" id="GBBM01005801">
    <property type="protein sequence ID" value="JAC29617.1"/>
    <property type="molecule type" value="mRNA"/>
</dbReference>
<protein>
    <submittedName>
        <fullName evidence="1">Uncharacterized protein</fullName>
    </submittedName>
</protein>
<proteinExistence type="evidence at transcript level"/>
<reference evidence="1" key="1">
    <citation type="submission" date="2014-03" db="EMBL/GenBank/DDBJ databases">
        <title>The sialotranscriptome of Amblyomma triste, Amblyomma parvum and Amblyomma cajennense ticks, uncovered by 454-based RNA-seq.</title>
        <authorList>
            <person name="Garcia G.R."/>
            <person name="Gardinassi L.G."/>
            <person name="Ribeiro J.M."/>
            <person name="Anatriello E."/>
            <person name="Ferreira B.R."/>
            <person name="Moreira H.N."/>
            <person name="Mafra C."/>
            <person name="Olegario M.M."/>
            <person name="Szabo P.J."/>
            <person name="Miranda-Santos I.K."/>
            <person name="Maruyama S.R."/>
        </authorList>
    </citation>
    <scope>NUCLEOTIDE SEQUENCE</scope>
    <source>
        <strain evidence="1">Mato Grasso do Sul</strain>
        <tissue evidence="1">Salivary glands</tissue>
    </source>
</reference>
<accession>A0A023G743</accession>
<evidence type="ECO:0000313" key="1">
    <source>
        <dbReference type="EMBL" id="JAC29617.1"/>
    </source>
</evidence>
<name>A0A023G743_AMBTT</name>
<dbReference type="AlphaFoldDB" id="A0A023G743"/>